<reference evidence="2" key="1">
    <citation type="submission" date="2021-02" db="EMBL/GenBank/DDBJ databases">
        <authorList>
            <person name="Nowell W R."/>
        </authorList>
    </citation>
    <scope>NUCLEOTIDE SEQUENCE</scope>
</reference>
<organism evidence="2 3">
    <name type="scientific">Didymodactylos carnosus</name>
    <dbReference type="NCBI Taxonomy" id="1234261"/>
    <lineage>
        <taxon>Eukaryota</taxon>
        <taxon>Metazoa</taxon>
        <taxon>Spiralia</taxon>
        <taxon>Gnathifera</taxon>
        <taxon>Rotifera</taxon>
        <taxon>Eurotatoria</taxon>
        <taxon>Bdelloidea</taxon>
        <taxon>Philodinida</taxon>
        <taxon>Philodinidae</taxon>
        <taxon>Didymodactylos</taxon>
    </lineage>
</organism>
<keyword evidence="1" id="KW-0175">Coiled coil</keyword>
<dbReference type="AlphaFoldDB" id="A0A8S2YQF3"/>
<evidence type="ECO:0000313" key="3">
    <source>
        <dbReference type="Proteomes" id="UP000681722"/>
    </source>
</evidence>
<feature type="coiled-coil region" evidence="1">
    <location>
        <begin position="220"/>
        <end position="247"/>
    </location>
</feature>
<evidence type="ECO:0008006" key="4">
    <source>
        <dbReference type="Google" id="ProtNLM"/>
    </source>
</evidence>
<dbReference type="EMBL" id="CAJOBC010120370">
    <property type="protein sequence ID" value="CAF4571394.1"/>
    <property type="molecule type" value="Genomic_DNA"/>
</dbReference>
<accession>A0A8S2YQF3</accession>
<sequence>MDDLKYELELKFKSIFSVEEMAGTITDRNRHVKIELWDEKEYENLLNSGKLNVQGNLFDVDKFLPSPKILICAKCNLPGHTRKMCQVSNFDVCKRCGGDRKNLEEHKNCQIKCHNCQGDHVSTDFKCPIIKEFRRHLIIEMRKHPERLPPDTQLFIPSDFRQQNDRTKSIQSLKSNAPVRLVEPPSDRNDWNAYPALRSTSASAFVSSNSIASSNLSDTIKTMSNELNEIKTKYEIEQKRIQEKYQEHLTLMNQGWILIQQEIQTQKQMIMTLSNIVEQIMFSTCEKT</sequence>
<dbReference type="OrthoDB" id="10047354at2759"/>
<feature type="non-terminal residue" evidence="2">
    <location>
        <position position="288"/>
    </location>
</feature>
<protein>
    <recommendedName>
        <fullName evidence="4">CCHC-type domain-containing protein</fullName>
    </recommendedName>
</protein>
<proteinExistence type="predicted"/>
<dbReference type="Proteomes" id="UP000681722">
    <property type="component" value="Unassembled WGS sequence"/>
</dbReference>
<gene>
    <name evidence="2" type="ORF">SRO942_LOCUS47783</name>
</gene>
<evidence type="ECO:0000313" key="2">
    <source>
        <dbReference type="EMBL" id="CAF4571394.1"/>
    </source>
</evidence>
<evidence type="ECO:0000256" key="1">
    <source>
        <dbReference type="SAM" id="Coils"/>
    </source>
</evidence>
<comment type="caution">
    <text evidence="2">The sequence shown here is derived from an EMBL/GenBank/DDBJ whole genome shotgun (WGS) entry which is preliminary data.</text>
</comment>
<name>A0A8S2YQF3_9BILA</name>